<name>A0ABR2GRX1_9EUKA</name>
<feature type="compositionally biased region" description="Polar residues" evidence="2">
    <location>
        <begin position="633"/>
        <end position="642"/>
    </location>
</feature>
<feature type="compositionally biased region" description="Basic and acidic residues" evidence="2">
    <location>
        <begin position="1"/>
        <end position="17"/>
    </location>
</feature>
<dbReference type="Proteomes" id="UP001470230">
    <property type="component" value="Unassembled WGS sequence"/>
</dbReference>
<dbReference type="EMBL" id="JAPFFF010000068">
    <property type="protein sequence ID" value="KAK8836132.1"/>
    <property type="molecule type" value="Genomic_DNA"/>
</dbReference>
<evidence type="ECO:0000256" key="2">
    <source>
        <dbReference type="SAM" id="MobiDB-lite"/>
    </source>
</evidence>
<gene>
    <name evidence="3" type="ORF">M9Y10_039945</name>
</gene>
<evidence type="ECO:0000256" key="1">
    <source>
        <dbReference type="SAM" id="Coils"/>
    </source>
</evidence>
<organism evidence="3 4">
    <name type="scientific">Tritrichomonas musculus</name>
    <dbReference type="NCBI Taxonomy" id="1915356"/>
    <lineage>
        <taxon>Eukaryota</taxon>
        <taxon>Metamonada</taxon>
        <taxon>Parabasalia</taxon>
        <taxon>Tritrichomonadida</taxon>
        <taxon>Tritrichomonadidae</taxon>
        <taxon>Tritrichomonas</taxon>
    </lineage>
</organism>
<protein>
    <submittedName>
        <fullName evidence="3">Uncharacterized protein</fullName>
    </submittedName>
</protein>
<feature type="compositionally biased region" description="Acidic residues" evidence="2">
    <location>
        <begin position="338"/>
        <end position="350"/>
    </location>
</feature>
<keyword evidence="1" id="KW-0175">Coiled coil</keyword>
<feature type="coiled-coil region" evidence="1">
    <location>
        <begin position="847"/>
        <end position="904"/>
    </location>
</feature>
<comment type="caution">
    <text evidence="3">The sequence shown here is derived from an EMBL/GenBank/DDBJ whole genome shotgun (WGS) entry which is preliminary data.</text>
</comment>
<evidence type="ECO:0000313" key="4">
    <source>
        <dbReference type="Proteomes" id="UP001470230"/>
    </source>
</evidence>
<proteinExistence type="predicted"/>
<feature type="region of interest" description="Disordered" evidence="2">
    <location>
        <begin position="329"/>
        <end position="350"/>
    </location>
</feature>
<accession>A0ABR2GRX1</accession>
<evidence type="ECO:0000313" key="3">
    <source>
        <dbReference type="EMBL" id="KAK8836132.1"/>
    </source>
</evidence>
<feature type="region of interest" description="Disordered" evidence="2">
    <location>
        <begin position="621"/>
        <end position="642"/>
    </location>
</feature>
<reference evidence="3 4" key="1">
    <citation type="submission" date="2024-04" db="EMBL/GenBank/DDBJ databases">
        <title>Tritrichomonas musculus Genome.</title>
        <authorList>
            <person name="Alves-Ferreira E."/>
            <person name="Grigg M."/>
            <person name="Lorenzi H."/>
            <person name="Galac M."/>
        </authorList>
    </citation>
    <scope>NUCLEOTIDE SEQUENCE [LARGE SCALE GENOMIC DNA]</scope>
    <source>
        <strain evidence="3 4">EAF2021</strain>
    </source>
</reference>
<feature type="region of interest" description="Disordered" evidence="2">
    <location>
        <begin position="1"/>
        <end position="20"/>
    </location>
</feature>
<feature type="region of interest" description="Disordered" evidence="2">
    <location>
        <begin position="541"/>
        <end position="577"/>
    </location>
</feature>
<sequence length="986" mass="115966">MTQRTHESHRLDQKNKYVTDPPLENQVQSIHQLFNNLITIINDDIQSNNEDEDDFFFQNKKQSKKNNNNSNVKSIGIELKTDIHKLYVDAVKTLRYAQKNDQGDNIQYSKSYLLEQFNDLKGNLHGLRIEMINLLQDTIKVKGNKLSNSLIFDFEKLIDEIMNQFCEDLYDIYLKMIQYSDSGFSKSIFSSLFNGIYDFTEDLEKIHLELIQCIDSIVYPANTTSNFVNNSPEFSNVLEKSKEVIYKQRVKKLTEFFTEQINLYLVDFQEAVNLIHLMHKRLHDFSFQFYEQLTNADPKFNLLDLERVYKPRCDGFSDICNYYGLISSSNKKEKSPNSDDETSEKDEEFETDNNYNLDFEQLWEKVRRERCIDFACTEISFAGETLQNDLFQVWHGSVNRFDRIAIGNLLYNVFNARFEIHDSGLSLATVSAAYNFAVKIESTFYTIKRKEEEEEEEEEFDEELSANFQSLLEGMLDAASSDLLSLRRSQIRFLSNPPQGDSDSYIKKAKKISEDIQSKALDLNAALYSGRETNFINSQRLMAEDSEERRRAKQQEMNNDYDYSDDEFKNKNHEEEEEEEEFIYYTDSFEMYDNEESEEIKSQLDKIISISNNIFQTAKNSQNADFNDRPRSIRQSSKSQQNQIFTKSMKMSIQRNMSDESLVQVTCVEDAMASIYIQLFASIKGTLFALIRVSDTKRALKVKGELNERIQEFMGHLDSIKKRAKVRDDVKTIKAIDERLSYLNGLEEDSIKNCICDSLRNFIEFTFANYDRNINMFKNQYSKSVDVLRSELNSNLQKIKIEKHIPDLILIEKKKLIATKKEEQRPDMTSYESDEAVISNYIEKKNYQLAEREKAKLAKKKEEKKQKKLKDVESKYNEMKNQKLKEQQDELLRMERRFEKKMNEEKAKMNRERTVQTRILATSMKTSSLRHYKTALKIVRIDAKTKREVQRMLNKVVNDEIEKRKDIKDLMARLLSKKVDGADWMQ</sequence>
<keyword evidence="4" id="KW-1185">Reference proteome</keyword>